<dbReference type="SUPFAM" id="SSF56317">
    <property type="entry name" value="Carbon-nitrogen hydrolase"/>
    <property type="match status" value="1"/>
</dbReference>
<keyword evidence="1 3" id="KW-0378">Hydrolase</keyword>
<organism evidence="3">
    <name type="scientific">termite gut metagenome</name>
    <dbReference type="NCBI Taxonomy" id="433724"/>
    <lineage>
        <taxon>unclassified sequences</taxon>
        <taxon>metagenomes</taxon>
        <taxon>organismal metagenomes</taxon>
    </lineage>
</organism>
<proteinExistence type="predicted"/>
<dbReference type="EMBL" id="SNRY01000018">
    <property type="protein sequence ID" value="KAA6351112.1"/>
    <property type="molecule type" value="Genomic_DNA"/>
</dbReference>
<dbReference type="PANTHER" id="PTHR47799:SF1">
    <property type="entry name" value="OMEGA-AMIDASE YAFV"/>
    <property type="match status" value="1"/>
</dbReference>
<protein>
    <submittedName>
        <fullName evidence="3">Omega-amidase</fullName>
        <ecNumber evidence="3">3.5.1.3</ecNumber>
    </submittedName>
</protein>
<dbReference type="Pfam" id="PF00795">
    <property type="entry name" value="CN_hydrolase"/>
    <property type="match status" value="1"/>
</dbReference>
<evidence type="ECO:0000256" key="1">
    <source>
        <dbReference type="ARBA" id="ARBA00022801"/>
    </source>
</evidence>
<dbReference type="EC" id="3.5.1.3" evidence="3"/>
<sequence>MCQLKLSIVQMDIAWENKQVNICSLREKLKELCGKTEIVVLPEMFSTGFSMQSNRLAEPVTGDTIMALKDLTVEYRFAITGSYIAVENNAYYNRAFFITPEGEASFYDKRHLFCLGGEAESFSKGNQKVVVSYHGWNICLLICYDLRFPVWSRNVSNEYDLLICMANWPASRRRVWDTLLQARAMENVSYVCGVNRIGIDGNNIHYNGGSAVYSAKGETLIRVPDDEEFIETVTLELSSLQQFRKKFPVWKDADLFTLL</sequence>
<dbReference type="CDD" id="cd07575">
    <property type="entry name" value="Xc-1258_like"/>
    <property type="match status" value="1"/>
</dbReference>
<evidence type="ECO:0000313" key="3">
    <source>
        <dbReference type="EMBL" id="KAA6351112.1"/>
    </source>
</evidence>
<dbReference type="Gene3D" id="3.60.110.10">
    <property type="entry name" value="Carbon-nitrogen hydrolase"/>
    <property type="match status" value="1"/>
</dbReference>
<dbReference type="InterPro" id="IPR052737">
    <property type="entry name" value="Omega-amidase_YafV"/>
</dbReference>
<dbReference type="FunFam" id="3.60.110.10:FF:000004">
    <property type="entry name" value="Carbon-nitrogen hydrolase"/>
    <property type="match status" value="1"/>
</dbReference>
<dbReference type="PROSITE" id="PS50263">
    <property type="entry name" value="CN_HYDROLASE"/>
    <property type="match status" value="1"/>
</dbReference>
<dbReference type="GO" id="GO:0050152">
    <property type="term" value="F:omega-amidase activity"/>
    <property type="evidence" value="ECO:0007669"/>
    <property type="project" value="UniProtKB-EC"/>
</dbReference>
<dbReference type="AlphaFoldDB" id="A0A5J4SZI6"/>
<dbReference type="PANTHER" id="PTHR47799">
    <property type="entry name" value="OMEGA-AMIDASE YAFV"/>
    <property type="match status" value="1"/>
</dbReference>
<dbReference type="GO" id="GO:0106008">
    <property type="term" value="F:2-oxoglutaramate amidase activity"/>
    <property type="evidence" value="ECO:0007669"/>
    <property type="project" value="TreeGrafter"/>
</dbReference>
<dbReference type="InterPro" id="IPR003010">
    <property type="entry name" value="C-N_Hydrolase"/>
</dbReference>
<comment type="caution">
    <text evidence="3">The sequence shown here is derived from an EMBL/GenBank/DDBJ whole genome shotgun (WGS) entry which is preliminary data.</text>
</comment>
<name>A0A5J4SZI6_9ZZZZ</name>
<feature type="domain" description="CN hydrolase" evidence="2">
    <location>
        <begin position="4"/>
        <end position="239"/>
    </location>
</feature>
<accession>A0A5J4SZI6</accession>
<reference evidence="3" key="1">
    <citation type="submission" date="2019-03" db="EMBL/GenBank/DDBJ databases">
        <title>Single cell metagenomics reveals metabolic interactions within the superorganism composed of flagellate Streblomastix strix and complex community of Bacteroidetes bacteria on its surface.</title>
        <authorList>
            <person name="Treitli S.C."/>
            <person name="Kolisko M."/>
            <person name="Husnik F."/>
            <person name="Keeling P."/>
            <person name="Hampl V."/>
        </authorList>
    </citation>
    <scope>NUCLEOTIDE SEQUENCE</scope>
    <source>
        <strain evidence="3">STM</strain>
    </source>
</reference>
<evidence type="ECO:0000259" key="2">
    <source>
        <dbReference type="PROSITE" id="PS50263"/>
    </source>
</evidence>
<gene>
    <name evidence="3" type="ORF">EZS27_001538</name>
</gene>
<dbReference type="InterPro" id="IPR036526">
    <property type="entry name" value="C-N_Hydrolase_sf"/>
</dbReference>